<protein>
    <submittedName>
        <fullName evidence="1">Uncharacterized protein</fullName>
    </submittedName>
</protein>
<gene>
    <name evidence="1" type="ORF">SEPMUDRAFT_147110</name>
</gene>
<dbReference type="AlphaFoldDB" id="M3DBB6"/>
<keyword evidence="2" id="KW-1185">Reference proteome</keyword>
<dbReference type="RefSeq" id="XP_016763265.1">
    <property type="nucleotide sequence ID" value="XM_016904086.1"/>
</dbReference>
<accession>M3DBB6</accession>
<dbReference type="GeneID" id="27901223"/>
<sequence>MYLHRYRYSPNPVQVSRKKHKTVEYSRLSAPSGATRTSYLIALLYVNGMGSTLPTSYYM</sequence>
<name>M3DBB6_SPHMS</name>
<dbReference type="Proteomes" id="UP000016931">
    <property type="component" value="Unassembled WGS sequence"/>
</dbReference>
<reference evidence="1 2" key="1">
    <citation type="journal article" date="2012" name="PLoS Pathog.">
        <title>Diverse lifestyles and strategies of plant pathogenesis encoded in the genomes of eighteen Dothideomycetes fungi.</title>
        <authorList>
            <person name="Ohm R.A."/>
            <person name="Feau N."/>
            <person name="Henrissat B."/>
            <person name="Schoch C.L."/>
            <person name="Horwitz B.A."/>
            <person name="Barry K.W."/>
            <person name="Condon B.J."/>
            <person name="Copeland A.C."/>
            <person name="Dhillon B."/>
            <person name="Glaser F."/>
            <person name="Hesse C.N."/>
            <person name="Kosti I."/>
            <person name="LaButti K."/>
            <person name="Lindquist E.A."/>
            <person name="Lucas S."/>
            <person name="Salamov A.A."/>
            <person name="Bradshaw R.E."/>
            <person name="Ciuffetti L."/>
            <person name="Hamelin R.C."/>
            <person name="Kema G.H.J."/>
            <person name="Lawrence C."/>
            <person name="Scott J.A."/>
            <person name="Spatafora J.W."/>
            <person name="Turgeon B.G."/>
            <person name="de Wit P.J.G.M."/>
            <person name="Zhong S."/>
            <person name="Goodwin S.B."/>
            <person name="Grigoriev I.V."/>
        </authorList>
    </citation>
    <scope>NUCLEOTIDE SEQUENCE [LARGE SCALE GENOMIC DNA]</scope>
    <source>
        <strain evidence="1 2">SO2202</strain>
    </source>
</reference>
<dbReference type="EMBL" id="KB456261">
    <property type="protein sequence ID" value="EMF15144.1"/>
    <property type="molecule type" value="Genomic_DNA"/>
</dbReference>
<organism evidence="1 2">
    <name type="scientific">Sphaerulina musiva (strain SO2202)</name>
    <name type="common">Poplar stem canker fungus</name>
    <name type="synonym">Septoria musiva</name>
    <dbReference type="NCBI Taxonomy" id="692275"/>
    <lineage>
        <taxon>Eukaryota</taxon>
        <taxon>Fungi</taxon>
        <taxon>Dikarya</taxon>
        <taxon>Ascomycota</taxon>
        <taxon>Pezizomycotina</taxon>
        <taxon>Dothideomycetes</taxon>
        <taxon>Dothideomycetidae</taxon>
        <taxon>Mycosphaerellales</taxon>
        <taxon>Mycosphaerellaceae</taxon>
        <taxon>Sphaerulina</taxon>
    </lineage>
</organism>
<evidence type="ECO:0000313" key="1">
    <source>
        <dbReference type="EMBL" id="EMF15144.1"/>
    </source>
</evidence>
<dbReference type="HOGENOM" id="CLU_2962382_0_0_1"/>
<proteinExistence type="predicted"/>
<evidence type="ECO:0000313" key="2">
    <source>
        <dbReference type="Proteomes" id="UP000016931"/>
    </source>
</evidence>